<evidence type="ECO:0000313" key="1">
    <source>
        <dbReference type="EMBL" id="MPN06912.1"/>
    </source>
</evidence>
<gene>
    <name evidence="1" type="ORF">SDC9_154169</name>
</gene>
<protein>
    <submittedName>
        <fullName evidence="1">Uncharacterized protein</fullName>
    </submittedName>
</protein>
<dbReference type="AlphaFoldDB" id="A0A645F082"/>
<dbReference type="EMBL" id="VSSQ01052858">
    <property type="protein sequence ID" value="MPN06912.1"/>
    <property type="molecule type" value="Genomic_DNA"/>
</dbReference>
<sequence length="80" mass="8494">MQQRPAVGHIARQIGKVQVQGAADLVDARQRHVALGQHALDAGFGHAYGLCQVGIGHLRGLEFFLDSGDEIGGRAHGIGW</sequence>
<accession>A0A645F082</accession>
<reference evidence="1" key="1">
    <citation type="submission" date="2019-08" db="EMBL/GenBank/DDBJ databases">
        <authorList>
            <person name="Kucharzyk K."/>
            <person name="Murdoch R.W."/>
            <person name="Higgins S."/>
            <person name="Loffler F."/>
        </authorList>
    </citation>
    <scope>NUCLEOTIDE SEQUENCE</scope>
</reference>
<name>A0A645F082_9ZZZZ</name>
<comment type="caution">
    <text evidence="1">The sequence shown here is derived from an EMBL/GenBank/DDBJ whole genome shotgun (WGS) entry which is preliminary data.</text>
</comment>
<organism evidence="1">
    <name type="scientific">bioreactor metagenome</name>
    <dbReference type="NCBI Taxonomy" id="1076179"/>
    <lineage>
        <taxon>unclassified sequences</taxon>
        <taxon>metagenomes</taxon>
        <taxon>ecological metagenomes</taxon>
    </lineage>
</organism>
<proteinExistence type="predicted"/>